<dbReference type="PANTHER" id="PTHR11669:SF8">
    <property type="entry name" value="DNA POLYMERASE III SUBUNIT DELTA"/>
    <property type="match status" value="1"/>
</dbReference>
<dbReference type="InterPro" id="IPR054510">
    <property type="entry name" value="Tm0771-like_C"/>
</dbReference>
<dbReference type="Pfam" id="PF13177">
    <property type="entry name" value="DNA_pol3_delta2"/>
    <property type="match status" value="1"/>
</dbReference>
<dbReference type="InterPro" id="IPR008921">
    <property type="entry name" value="DNA_pol3_clamp-load_cplx_C"/>
</dbReference>
<dbReference type="KEGG" id="tle:Tlet_0063"/>
<keyword evidence="3" id="KW-1185">Reference proteome</keyword>
<dbReference type="EMBL" id="CP000812">
    <property type="protein sequence ID" value="ABV32635.1"/>
    <property type="molecule type" value="Genomic_DNA"/>
</dbReference>
<dbReference type="InterPro" id="IPR027417">
    <property type="entry name" value="P-loop_NTPase"/>
</dbReference>
<dbReference type="RefSeq" id="WP_012002116.1">
    <property type="nucleotide sequence ID" value="NC_009828.1"/>
</dbReference>
<evidence type="ECO:0000259" key="1">
    <source>
        <dbReference type="Pfam" id="PF22227"/>
    </source>
</evidence>
<dbReference type="eggNOG" id="COG0470">
    <property type="taxonomic scope" value="Bacteria"/>
</dbReference>
<dbReference type="AlphaFoldDB" id="A8F3A1"/>
<dbReference type="InterPro" id="IPR050238">
    <property type="entry name" value="DNA_Rep/Repair_Clamp_Loader"/>
</dbReference>
<dbReference type="SUPFAM" id="SSF48019">
    <property type="entry name" value="post-AAA+ oligomerization domain-like"/>
    <property type="match status" value="1"/>
</dbReference>
<dbReference type="STRING" id="416591.Tlet_0063"/>
<dbReference type="GO" id="GO:0006261">
    <property type="term" value="P:DNA-templated DNA replication"/>
    <property type="evidence" value="ECO:0007669"/>
    <property type="project" value="TreeGrafter"/>
</dbReference>
<organism evidence="2 3">
    <name type="scientific">Pseudothermotoga lettingae (strain ATCC BAA-301 / DSM 14385 / NBRC 107922 / TMO)</name>
    <name type="common">Thermotoga lettingae</name>
    <dbReference type="NCBI Taxonomy" id="416591"/>
    <lineage>
        <taxon>Bacteria</taxon>
        <taxon>Thermotogati</taxon>
        <taxon>Thermotogota</taxon>
        <taxon>Thermotogae</taxon>
        <taxon>Thermotogales</taxon>
        <taxon>Thermotogaceae</taxon>
        <taxon>Pseudothermotoga</taxon>
    </lineage>
</organism>
<dbReference type="Gene3D" id="3.40.50.300">
    <property type="entry name" value="P-loop containing nucleotide triphosphate hydrolases"/>
    <property type="match status" value="1"/>
</dbReference>
<evidence type="ECO:0000313" key="3">
    <source>
        <dbReference type="Proteomes" id="UP000002016"/>
    </source>
</evidence>
<dbReference type="Gene3D" id="1.20.272.10">
    <property type="match status" value="1"/>
</dbReference>
<proteinExistence type="predicted"/>
<dbReference type="GO" id="GO:0003677">
    <property type="term" value="F:DNA binding"/>
    <property type="evidence" value="ECO:0007669"/>
    <property type="project" value="InterPro"/>
</dbReference>
<gene>
    <name evidence="2" type="ordered locus">Tlet_0063</name>
</gene>
<dbReference type="SUPFAM" id="SSF52540">
    <property type="entry name" value="P-loop containing nucleoside triphosphate hydrolases"/>
    <property type="match status" value="1"/>
</dbReference>
<dbReference type="Pfam" id="PF22227">
    <property type="entry name" value="DNA_pol3_gamma_R_C"/>
    <property type="match status" value="1"/>
</dbReference>
<dbReference type="Proteomes" id="UP000002016">
    <property type="component" value="Chromosome"/>
</dbReference>
<dbReference type="OrthoDB" id="9810148at2"/>
<evidence type="ECO:0000313" key="2">
    <source>
        <dbReference type="EMBL" id="ABV32635.1"/>
    </source>
</evidence>
<feature type="domain" description="Tm0771-like C-terminal" evidence="1">
    <location>
        <begin position="204"/>
        <end position="287"/>
    </location>
</feature>
<reference evidence="2 3" key="2">
    <citation type="journal article" date="2009" name="Proc. Natl. Acad. Sci. U.S.A.">
        <title>On the chimeric nature, thermophilic origin, and phylogenetic placement of the Thermotogales.</title>
        <authorList>
            <person name="Zhaxybayeva O."/>
            <person name="Swithers K.S."/>
            <person name="Lapierre P."/>
            <person name="Fournier G.P."/>
            <person name="Bickhart D.M."/>
            <person name="DeBoy R.T."/>
            <person name="Nelson K.E."/>
            <person name="Nesbo C.L."/>
            <person name="Doolittle W.F."/>
            <person name="Gogarten J.P."/>
            <person name="Noll K.M."/>
        </authorList>
    </citation>
    <scope>NUCLEOTIDE SEQUENCE [LARGE SCALE GENOMIC DNA]</scope>
    <source>
        <strain evidence="3">ATCC BAA-301 / DSM 14385 / NBRC 107922 / TMO</strain>
    </source>
</reference>
<dbReference type="HOGENOM" id="CLU_891198_0_0_0"/>
<dbReference type="PANTHER" id="PTHR11669">
    <property type="entry name" value="REPLICATION FACTOR C / DNA POLYMERASE III GAMMA-TAU SUBUNIT"/>
    <property type="match status" value="1"/>
</dbReference>
<sequence>MEKLLSTVKDFLIRNIGSSVCLKSRDESLLKWTCEQVIREVTNEFLEFEAPGIDDIRYMSQFLYTSSSDGYKIVIIHRADRILHEAANSMLKILEEPPVYSEIVLTSAKYTDLLPTIKSRVKVFNVAIDRQILNNLERKKASLVKPDLILSLAENDFEVLDFVMKSDQFPQNNDFDPKAICNIFSKEEISAADKVSAILMIDDLYEKLSLVSEETLVKFYDDMMSNLSRADLNRTIVHLCRLLQIVAEYRGCTELSLFKWIDSILTNRLMNFNGTLTLLNLFLVIRENAKR</sequence>
<name>A8F3A1_PSELT</name>
<protein>
    <recommendedName>
        <fullName evidence="1">Tm0771-like C-terminal domain-containing protein</fullName>
    </recommendedName>
</protein>
<reference evidence="2 3" key="1">
    <citation type="submission" date="2007-08" db="EMBL/GenBank/DDBJ databases">
        <title>Complete sequence of Thermotoga lettingae TMO.</title>
        <authorList>
            <consortium name="US DOE Joint Genome Institute"/>
            <person name="Copeland A."/>
            <person name="Lucas S."/>
            <person name="Lapidus A."/>
            <person name="Barry K."/>
            <person name="Glavina del Rio T."/>
            <person name="Dalin E."/>
            <person name="Tice H."/>
            <person name="Pitluck S."/>
            <person name="Foster B."/>
            <person name="Bruce D."/>
            <person name="Schmutz J."/>
            <person name="Larimer F."/>
            <person name="Land M."/>
            <person name="Hauser L."/>
            <person name="Kyrpides N."/>
            <person name="Mikhailova N."/>
            <person name="Nelson K."/>
            <person name="Gogarten J.P."/>
            <person name="Noll K."/>
            <person name="Richardson P."/>
        </authorList>
    </citation>
    <scope>NUCLEOTIDE SEQUENCE [LARGE SCALE GENOMIC DNA]</scope>
    <source>
        <strain evidence="3">ATCC BAA-301 / DSM 14385 / NBRC 107922 / TMO</strain>
    </source>
</reference>
<accession>A8F3A1</accession>